<evidence type="ECO:0000256" key="3">
    <source>
        <dbReference type="ARBA" id="ARBA00022692"/>
    </source>
</evidence>
<feature type="transmembrane region" description="Helical" evidence="6">
    <location>
        <begin position="126"/>
        <end position="145"/>
    </location>
</feature>
<organism evidence="8 9">
    <name type="scientific">Sphingomonas ginsenosidimutans</name>
    <dbReference type="NCBI Taxonomy" id="862134"/>
    <lineage>
        <taxon>Bacteria</taxon>
        <taxon>Pseudomonadati</taxon>
        <taxon>Pseudomonadota</taxon>
        <taxon>Alphaproteobacteria</taxon>
        <taxon>Sphingomonadales</taxon>
        <taxon>Sphingomonadaceae</taxon>
        <taxon>Sphingomonas</taxon>
    </lineage>
</organism>
<feature type="transmembrane region" description="Helical" evidence="6">
    <location>
        <begin position="50"/>
        <end position="68"/>
    </location>
</feature>
<evidence type="ECO:0000256" key="2">
    <source>
        <dbReference type="ARBA" id="ARBA00022475"/>
    </source>
</evidence>
<dbReference type="Pfam" id="PF01292">
    <property type="entry name" value="Ni_hydr_CYTB"/>
    <property type="match status" value="1"/>
</dbReference>
<evidence type="ECO:0000256" key="5">
    <source>
        <dbReference type="ARBA" id="ARBA00023136"/>
    </source>
</evidence>
<reference evidence="8 9" key="1">
    <citation type="submission" date="2017-09" db="EMBL/GenBank/DDBJ databases">
        <title>Sphingomonas ginsenosidimutans KACC 14949, whole genome shotgun sequence.</title>
        <authorList>
            <person name="Feng G."/>
            <person name="Zhu H."/>
        </authorList>
    </citation>
    <scope>NUCLEOTIDE SEQUENCE [LARGE SCALE GENOMIC DNA]</scope>
    <source>
        <strain evidence="8 9">KACC 14949</strain>
    </source>
</reference>
<dbReference type="AlphaFoldDB" id="A0A2A4HU29"/>
<sequence>MVRIFHWTVVGGVIANLTFLRHEEPPHIYVGYVVVTALAIRLIWGVIGRRYAQFASFVPGPFVLLRYFRAMAARREPRYIGHNPAGGAMIVVLLVLLATVGTSGWMMGLDQFWGVGWVETLHETAANVLIGAVALHVIGAIVESVRHRENLPLAMVTGYKRAPTGTDIDHAPAAD</sequence>
<dbReference type="SUPFAM" id="SSF81342">
    <property type="entry name" value="Transmembrane di-heme cytochromes"/>
    <property type="match status" value="1"/>
</dbReference>
<comment type="caution">
    <text evidence="8">The sequence shown here is derived from an EMBL/GenBank/DDBJ whole genome shotgun (WGS) entry which is preliminary data.</text>
</comment>
<comment type="subcellular location">
    <subcellularLocation>
        <location evidence="1">Cell membrane</location>
        <topology evidence="1">Multi-pass membrane protein</topology>
    </subcellularLocation>
</comment>
<keyword evidence="9" id="KW-1185">Reference proteome</keyword>
<dbReference type="InterPro" id="IPR051542">
    <property type="entry name" value="Hydrogenase_cytochrome"/>
</dbReference>
<dbReference type="PANTHER" id="PTHR30485">
    <property type="entry name" value="NI/FE-HYDROGENASE 1 B-TYPE CYTOCHROME SUBUNIT"/>
    <property type="match status" value="1"/>
</dbReference>
<dbReference type="GO" id="GO:0009055">
    <property type="term" value="F:electron transfer activity"/>
    <property type="evidence" value="ECO:0007669"/>
    <property type="project" value="InterPro"/>
</dbReference>
<evidence type="ECO:0000313" key="8">
    <source>
        <dbReference type="EMBL" id="PCG07890.1"/>
    </source>
</evidence>
<feature type="transmembrane region" description="Helical" evidence="6">
    <location>
        <begin position="27"/>
        <end position="44"/>
    </location>
</feature>
<keyword evidence="2" id="KW-1003">Cell membrane</keyword>
<dbReference type="EMBL" id="NWVD01000010">
    <property type="protein sequence ID" value="PCG07890.1"/>
    <property type="molecule type" value="Genomic_DNA"/>
</dbReference>
<accession>A0A2A4HU29</accession>
<dbReference type="GO" id="GO:0020037">
    <property type="term" value="F:heme binding"/>
    <property type="evidence" value="ECO:0007669"/>
    <property type="project" value="TreeGrafter"/>
</dbReference>
<keyword evidence="5 6" id="KW-0472">Membrane</keyword>
<evidence type="ECO:0000256" key="4">
    <source>
        <dbReference type="ARBA" id="ARBA00022989"/>
    </source>
</evidence>
<keyword evidence="3 6" id="KW-0812">Transmembrane</keyword>
<feature type="domain" description="Cytochrome b561 bacterial/Ni-hydrogenase" evidence="7">
    <location>
        <begin position="2"/>
        <end position="158"/>
    </location>
</feature>
<protein>
    <submittedName>
        <fullName evidence="8">Cytochrome B</fullName>
    </submittedName>
</protein>
<dbReference type="InterPro" id="IPR016174">
    <property type="entry name" value="Di-haem_cyt_TM"/>
</dbReference>
<dbReference type="Gene3D" id="1.20.950.20">
    <property type="entry name" value="Transmembrane di-heme cytochromes, Chain C"/>
    <property type="match status" value="1"/>
</dbReference>
<gene>
    <name evidence="8" type="ORF">COA17_16300</name>
</gene>
<dbReference type="PANTHER" id="PTHR30485:SF2">
    <property type="entry name" value="BLL0597 PROTEIN"/>
    <property type="match status" value="1"/>
</dbReference>
<proteinExistence type="predicted"/>
<name>A0A2A4HU29_9SPHN</name>
<evidence type="ECO:0000256" key="6">
    <source>
        <dbReference type="SAM" id="Phobius"/>
    </source>
</evidence>
<dbReference type="InterPro" id="IPR011577">
    <property type="entry name" value="Cyt_b561_bac/Ni-Hgenase"/>
</dbReference>
<dbReference type="GO" id="GO:0022904">
    <property type="term" value="P:respiratory electron transport chain"/>
    <property type="evidence" value="ECO:0007669"/>
    <property type="project" value="InterPro"/>
</dbReference>
<feature type="transmembrane region" description="Helical" evidence="6">
    <location>
        <begin position="88"/>
        <end position="106"/>
    </location>
</feature>
<dbReference type="Proteomes" id="UP000218784">
    <property type="component" value="Unassembled WGS sequence"/>
</dbReference>
<dbReference type="GO" id="GO:0005886">
    <property type="term" value="C:plasma membrane"/>
    <property type="evidence" value="ECO:0007669"/>
    <property type="project" value="UniProtKB-SubCell"/>
</dbReference>
<evidence type="ECO:0000313" key="9">
    <source>
        <dbReference type="Proteomes" id="UP000218784"/>
    </source>
</evidence>
<keyword evidence="4 6" id="KW-1133">Transmembrane helix</keyword>
<evidence type="ECO:0000259" key="7">
    <source>
        <dbReference type="Pfam" id="PF01292"/>
    </source>
</evidence>
<evidence type="ECO:0000256" key="1">
    <source>
        <dbReference type="ARBA" id="ARBA00004651"/>
    </source>
</evidence>